<sequence>MNEASCRPRARDTLIARTRGQTVTARDPARPVPELTEQHTSSHSIELLRQRRTSLAVVRDATGRLIGMVSLDNLPARLPHPQTA</sequence>
<dbReference type="AlphaFoldDB" id="A0A5N8V7R0"/>
<reference evidence="4 5" key="1">
    <citation type="submission" date="2019-07" db="EMBL/GenBank/DDBJ databases">
        <title>New species of Amycolatopsis and Streptomyces.</title>
        <authorList>
            <person name="Duangmal K."/>
            <person name="Teo W.F.A."/>
            <person name="Lipun K."/>
        </authorList>
    </citation>
    <scope>NUCLEOTIDE SEQUENCE [LARGE SCALE GENOMIC DNA]</scope>
    <source>
        <strain evidence="4 5">NBRC 109810</strain>
    </source>
</reference>
<dbReference type="Gene3D" id="3.10.580.10">
    <property type="entry name" value="CBS-domain"/>
    <property type="match status" value="1"/>
</dbReference>
<comment type="caution">
    <text evidence="4">The sequence shown here is derived from an EMBL/GenBank/DDBJ whole genome shotgun (WGS) entry which is preliminary data.</text>
</comment>
<dbReference type="InterPro" id="IPR046342">
    <property type="entry name" value="CBS_dom_sf"/>
</dbReference>
<gene>
    <name evidence="4" type="ORF">FNH09_01675</name>
</gene>
<feature type="region of interest" description="Disordered" evidence="2">
    <location>
        <begin position="18"/>
        <end position="47"/>
    </location>
</feature>
<dbReference type="EMBL" id="VJZD01000003">
    <property type="protein sequence ID" value="MPY30078.1"/>
    <property type="molecule type" value="Genomic_DNA"/>
</dbReference>
<dbReference type="OrthoDB" id="110231at2"/>
<organism evidence="4 5">
    <name type="scientific">Streptomyces adustus</name>
    <dbReference type="NCBI Taxonomy" id="1609272"/>
    <lineage>
        <taxon>Bacteria</taxon>
        <taxon>Bacillati</taxon>
        <taxon>Actinomycetota</taxon>
        <taxon>Actinomycetes</taxon>
        <taxon>Kitasatosporales</taxon>
        <taxon>Streptomycetaceae</taxon>
        <taxon>Streptomyces</taxon>
    </lineage>
</organism>
<evidence type="ECO:0000256" key="2">
    <source>
        <dbReference type="SAM" id="MobiDB-lite"/>
    </source>
</evidence>
<proteinExistence type="predicted"/>
<evidence type="ECO:0000259" key="3">
    <source>
        <dbReference type="PROSITE" id="PS51371"/>
    </source>
</evidence>
<protein>
    <recommendedName>
        <fullName evidence="3">CBS domain-containing protein</fullName>
    </recommendedName>
</protein>
<dbReference type="PROSITE" id="PS51371">
    <property type="entry name" value="CBS"/>
    <property type="match status" value="1"/>
</dbReference>
<evidence type="ECO:0000256" key="1">
    <source>
        <dbReference type="PROSITE-ProRule" id="PRU00703"/>
    </source>
</evidence>
<feature type="domain" description="CBS" evidence="3">
    <location>
        <begin position="28"/>
        <end position="84"/>
    </location>
</feature>
<accession>A0A5N8V7R0</accession>
<evidence type="ECO:0000313" key="5">
    <source>
        <dbReference type="Proteomes" id="UP000325849"/>
    </source>
</evidence>
<name>A0A5N8V7R0_9ACTN</name>
<keyword evidence="1" id="KW-0129">CBS domain</keyword>
<dbReference type="InterPro" id="IPR000644">
    <property type="entry name" value="CBS_dom"/>
</dbReference>
<keyword evidence="5" id="KW-1185">Reference proteome</keyword>
<evidence type="ECO:0000313" key="4">
    <source>
        <dbReference type="EMBL" id="MPY30078.1"/>
    </source>
</evidence>
<dbReference type="Proteomes" id="UP000325849">
    <property type="component" value="Unassembled WGS sequence"/>
</dbReference>
<dbReference type="SUPFAM" id="SSF54631">
    <property type="entry name" value="CBS-domain pair"/>
    <property type="match status" value="1"/>
</dbReference>
<dbReference type="RefSeq" id="WP_152884285.1">
    <property type="nucleotide sequence ID" value="NZ_VJZD01000003.1"/>
</dbReference>